<dbReference type="Pfam" id="PF00528">
    <property type="entry name" value="BPD_transp_1"/>
    <property type="match status" value="1"/>
</dbReference>
<evidence type="ECO:0000256" key="1">
    <source>
        <dbReference type="ARBA" id="ARBA00004141"/>
    </source>
</evidence>
<dbReference type="AlphaFoldDB" id="A0A1I3MWX9"/>
<evidence type="ECO:0000256" key="5">
    <source>
        <dbReference type="ARBA" id="ARBA00023136"/>
    </source>
</evidence>
<dbReference type="STRING" id="1005945.SAMN05216561_11667"/>
<dbReference type="InterPro" id="IPR051204">
    <property type="entry name" value="ABC_transp_perm/SBD"/>
</dbReference>
<keyword evidence="10" id="KW-1185">Reference proteome</keyword>
<dbReference type="InterPro" id="IPR035906">
    <property type="entry name" value="MetI-like_sf"/>
</dbReference>
<keyword evidence="3 6" id="KW-0812">Transmembrane</keyword>
<keyword evidence="2 6" id="KW-0813">Transport</keyword>
<organism evidence="9 10">
    <name type="scientific">Nocardioides psychrotolerans</name>
    <dbReference type="NCBI Taxonomy" id="1005945"/>
    <lineage>
        <taxon>Bacteria</taxon>
        <taxon>Bacillati</taxon>
        <taxon>Actinomycetota</taxon>
        <taxon>Actinomycetes</taxon>
        <taxon>Propionibacteriales</taxon>
        <taxon>Nocardioidaceae</taxon>
        <taxon>Nocardioides</taxon>
    </lineage>
</organism>
<evidence type="ECO:0000256" key="4">
    <source>
        <dbReference type="ARBA" id="ARBA00022989"/>
    </source>
</evidence>
<keyword evidence="5 6" id="KW-0472">Membrane</keyword>
<feature type="transmembrane region" description="Helical" evidence="6">
    <location>
        <begin position="31"/>
        <end position="53"/>
    </location>
</feature>
<sequence length="254" mass="26526">MKLFADTWSYLLDGSSWSGPGGLLARLVEQLLLTVTALGLAMAIGLPIALWLGHLGRGGFLAINISNVGRAIPTFAILAVLVTADWPGSDTLGPYGRAGLATLIALGVFALPPLITNAYIAMREVPPDIVQAADGMGMSGWQRFRKVELPLALPLVMSGIRLALVQVWATATIAALVAGPGLGRIITEGFARDRYSQGIAGAVVVAAVALVLELLAALVQRALDPVPRGSSRDRDEEESVLPSTLSEATEAVGR</sequence>
<dbReference type="SUPFAM" id="SSF161098">
    <property type="entry name" value="MetI-like"/>
    <property type="match status" value="1"/>
</dbReference>
<dbReference type="Proteomes" id="UP000198649">
    <property type="component" value="Unassembled WGS sequence"/>
</dbReference>
<feature type="transmembrane region" description="Helical" evidence="6">
    <location>
        <begin position="95"/>
        <end position="115"/>
    </location>
</feature>
<name>A0A1I3MWX9_9ACTN</name>
<evidence type="ECO:0000313" key="10">
    <source>
        <dbReference type="Proteomes" id="UP000198649"/>
    </source>
</evidence>
<evidence type="ECO:0000256" key="7">
    <source>
        <dbReference type="SAM" id="MobiDB-lite"/>
    </source>
</evidence>
<evidence type="ECO:0000259" key="8">
    <source>
        <dbReference type="PROSITE" id="PS50928"/>
    </source>
</evidence>
<dbReference type="GO" id="GO:0005886">
    <property type="term" value="C:plasma membrane"/>
    <property type="evidence" value="ECO:0007669"/>
    <property type="project" value="UniProtKB-SubCell"/>
</dbReference>
<dbReference type="PROSITE" id="PS50928">
    <property type="entry name" value="ABC_TM1"/>
    <property type="match status" value="1"/>
</dbReference>
<dbReference type="GO" id="GO:0055085">
    <property type="term" value="P:transmembrane transport"/>
    <property type="evidence" value="ECO:0007669"/>
    <property type="project" value="InterPro"/>
</dbReference>
<feature type="transmembrane region" description="Helical" evidence="6">
    <location>
        <begin position="60"/>
        <end position="83"/>
    </location>
</feature>
<reference evidence="9 10" key="1">
    <citation type="submission" date="2016-10" db="EMBL/GenBank/DDBJ databases">
        <authorList>
            <person name="de Groot N.N."/>
        </authorList>
    </citation>
    <scope>NUCLEOTIDE SEQUENCE [LARGE SCALE GENOMIC DNA]</scope>
    <source>
        <strain evidence="9 10">CGMCC 1.11156</strain>
    </source>
</reference>
<keyword evidence="4 6" id="KW-1133">Transmembrane helix</keyword>
<dbReference type="PANTHER" id="PTHR30177">
    <property type="entry name" value="GLYCINE BETAINE/L-PROLINE TRANSPORT SYSTEM PERMEASE PROTEIN PROW"/>
    <property type="match status" value="1"/>
</dbReference>
<dbReference type="InterPro" id="IPR000515">
    <property type="entry name" value="MetI-like"/>
</dbReference>
<evidence type="ECO:0000256" key="3">
    <source>
        <dbReference type="ARBA" id="ARBA00022692"/>
    </source>
</evidence>
<accession>A0A1I3MWX9</accession>
<feature type="domain" description="ABC transmembrane type-1" evidence="8">
    <location>
        <begin position="27"/>
        <end position="216"/>
    </location>
</feature>
<protein>
    <submittedName>
        <fullName evidence="9">Osmoprotectant transport system permease protein</fullName>
    </submittedName>
</protein>
<comment type="subcellular location">
    <subcellularLocation>
        <location evidence="6">Cell membrane</location>
        <topology evidence="6">Multi-pass membrane protein</topology>
    </subcellularLocation>
    <subcellularLocation>
        <location evidence="1">Membrane</location>
        <topology evidence="1">Multi-pass membrane protein</topology>
    </subcellularLocation>
</comment>
<dbReference type="OrthoDB" id="5244012at2"/>
<dbReference type="CDD" id="cd06261">
    <property type="entry name" value="TM_PBP2"/>
    <property type="match status" value="1"/>
</dbReference>
<evidence type="ECO:0000256" key="6">
    <source>
        <dbReference type="RuleBase" id="RU363032"/>
    </source>
</evidence>
<comment type="similarity">
    <text evidence="6">Belongs to the binding-protein-dependent transport system permease family.</text>
</comment>
<feature type="transmembrane region" description="Helical" evidence="6">
    <location>
        <begin position="151"/>
        <end position="178"/>
    </location>
</feature>
<evidence type="ECO:0000313" key="9">
    <source>
        <dbReference type="EMBL" id="SFJ01634.1"/>
    </source>
</evidence>
<dbReference type="Gene3D" id="1.10.3720.10">
    <property type="entry name" value="MetI-like"/>
    <property type="match status" value="1"/>
</dbReference>
<dbReference type="GO" id="GO:0031460">
    <property type="term" value="P:glycine betaine transport"/>
    <property type="evidence" value="ECO:0007669"/>
    <property type="project" value="TreeGrafter"/>
</dbReference>
<gene>
    <name evidence="9" type="ORF">SAMN05216561_11667</name>
</gene>
<dbReference type="PANTHER" id="PTHR30177:SF33">
    <property type="entry name" value="POSSIBLE OSMOPROTECTANT (GLYCINE BETAINE_CARNITINE_CHOLINE_L-PROLINE) TRANSPORT INTEGRAL MEMBRANE PROTEIN ABC TRANSPORTER PROZ"/>
    <property type="match status" value="1"/>
</dbReference>
<evidence type="ECO:0000256" key="2">
    <source>
        <dbReference type="ARBA" id="ARBA00022448"/>
    </source>
</evidence>
<dbReference type="RefSeq" id="WP_091116016.1">
    <property type="nucleotide sequence ID" value="NZ_BKAF01000018.1"/>
</dbReference>
<feature type="transmembrane region" description="Helical" evidence="6">
    <location>
        <begin position="198"/>
        <end position="219"/>
    </location>
</feature>
<dbReference type="EMBL" id="FOQG01000016">
    <property type="protein sequence ID" value="SFJ01634.1"/>
    <property type="molecule type" value="Genomic_DNA"/>
</dbReference>
<feature type="region of interest" description="Disordered" evidence="7">
    <location>
        <begin position="226"/>
        <end position="254"/>
    </location>
</feature>
<proteinExistence type="inferred from homology"/>